<keyword evidence="3" id="KW-0653">Protein transport</keyword>
<comment type="subcellular location">
    <subcellularLocation>
        <location evidence="1">Cytoplasm</location>
    </subcellularLocation>
</comment>
<dbReference type="InterPro" id="IPR011989">
    <property type="entry name" value="ARM-like"/>
</dbReference>
<protein>
    <submittedName>
        <fullName evidence="5">Importin beta-like sad2</fullName>
    </submittedName>
</protein>
<evidence type="ECO:0000256" key="1">
    <source>
        <dbReference type="ARBA" id="ARBA00004496"/>
    </source>
</evidence>
<gene>
    <name evidence="5" type="primary">SAD2_2</name>
    <name evidence="5" type="ORF">CFP56_036489</name>
</gene>
<dbReference type="Proteomes" id="UP000237347">
    <property type="component" value="Unassembled WGS sequence"/>
</dbReference>
<keyword evidence="2" id="KW-0963">Cytoplasm</keyword>
<proteinExistence type="predicted"/>
<name>A0AAW0J7I1_QUESU</name>
<dbReference type="GO" id="GO:0006606">
    <property type="term" value="P:protein import into nucleus"/>
    <property type="evidence" value="ECO:0007669"/>
    <property type="project" value="TreeGrafter"/>
</dbReference>
<evidence type="ECO:0000313" key="5">
    <source>
        <dbReference type="EMBL" id="KAK7822496.1"/>
    </source>
</evidence>
<dbReference type="GO" id="GO:0005829">
    <property type="term" value="C:cytosol"/>
    <property type="evidence" value="ECO:0007669"/>
    <property type="project" value="TreeGrafter"/>
</dbReference>
<evidence type="ECO:0000256" key="2">
    <source>
        <dbReference type="ARBA" id="ARBA00022490"/>
    </source>
</evidence>
<feature type="region of interest" description="Disordered" evidence="4">
    <location>
        <begin position="559"/>
        <end position="601"/>
    </location>
</feature>
<dbReference type="PANTHER" id="PTHR10997:SF18">
    <property type="entry name" value="D-IMPORTIN 7_RANBP7"/>
    <property type="match status" value="1"/>
</dbReference>
<keyword evidence="3" id="KW-0813">Transport</keyword>
<evidence type="ECO:0000256" key="4">
    <source>
        <dbReference type="SAM" id="MobiDB-lite"/>
    </source>
</evidence>
<feature type="compositionally biased region" description="Acidic residues" evidence="4">
    <location>
        <begin position="564"/>
        <end position="586"/>
    </location>
</feature>
<dbReference type="PANTHER" id="PTHR10997">
    <property type="entry name" value="IMPORTIN-7, 8, 11"/>
    <property type="match status" value="1"/>
</dbReference>
<evidence type="ECO:0000256" key="3">
    <source>
        <dbReference type="ARBA" id="ARBA00022927"/>
    </source>
</evidence>
<dbReference type="InterPro" id="IPR016024">
    <property type="entry name" value="ARM-type_fold"/>
</dbReference>
<evidence type="ECO:0000313" key="6">
    <source>
        <dbReference type="Proteomes" id="UP000237347"/>
    </source>
</evidence>
<comment type="caution">
    <text evidence="5">The sequence shown here is derived from an EMBL/GenBank/DDBJ whole genome shotgun (WGS) entry which is preliminary data.</text>
</comment>
<keyword evidence="6" id="KW-1185">Reference proteome</keyword>
<dbReference type="SUPFAM" id="SSF48371">
    <property type="entry name" value="ARM repeat"/>
    <property type="match status" value="1"/>
</dbReference>
<dbReference type="AlphaFoldDB" id="A0AAW0J7I1"/>
<dbReference type="Gene3D" id="1.25.10.10">
    <property type="entry name" value="Leucine-rich Repeat Variant"/>
    <property type="match status" value="1"/>
</dbReference>
<reference evidence="5 6" key="1">
    <citation type="journal article" date="2018" name="Sci. Data">
        <title>The draft genome sequence of cork oak.</title>
        <authorList>
            <person name="Ramos A.M."/>
            <person name="Usie A."/>
            <person name="Barbosa P."/>
            <person name="Barros P.M."/>
            <person name="Capote T."/>
            <person name="Chaves I."/>
            <person name="Simoes F."/>
            <person name="Abreu I."/>
            <person name="Carrasquinho I."/>
            <person name="Faro C."/>
            <person name="Guimaraes J.B."/>
            <person name="Mendonca D."/>
            <person name="Nobrega F."/>
            <person name="Rodrigues L."/>
            <person name="Saibo N.J.M."/>
            <person name="Varela M.C."/>
            <person name="Egas C."/>
            <person name="Matos J."/>
            <person name="Miguel C.M."/>
            <person name="Oliveira M.M."/>
            <person name="Ricardo C.P."/>
            <person name="Goncalves S."/>
        </authorList>
    </citation>
    <scope>NUCLEOTIDE SEQUENCE [LARGE SCALE GENOMIC DNA]</scope>
    <source>
        <strain evidence="6">cv. HL8</strain>
    </source>
</reference>
<sequence length="677" mass="77000">MVLSRVVISKNTMYTLLQSRLDSLLFEIVFPLMCFNDNDQKLWDEDPHEYVRKGYDIIEDLYSPRTAAMDFVSDYDEAPVEYKPYRQKDGALLAIGALCDKLKQTEPYKSQLEPMLVQHVFPEFNSPVGHLRAKAAWVAGQYAHINFADQNNFLKALHSVVSGMRDSELPVRVDSVFALRSFVEACRDLNEIRPILPQLLDEFFKLMNEVENEDLVFTLETIVDKFGEEMAPYALGLCQNLAAAFWRCMNTAEAEDEADDPGALAAVGCLRAISTILESVSRLPHLFVQVEPTLLPIMRRMLSSDGQDVARLRTILRDLDWKSQLCLVDASKFKEVLTDLAVMAVDDLYSCGCEQNVSIVLAVKVLEDSKVFEEVLEIVSYMTFFSPTISMDMWSLWPLMMEALADFAIDYFPNILVPLDNYVSRGTAHFLACKEPDYQQSLWSMISSIMADKNMEDNDIEPAPKLIQVLFQNCKGQVDQWVEPYLRATVERLRRAEKSYLKCLLIQVIADALYYNASLTLSILQKLGVATEIFNLWFQMLQQVKKSGVRANFKRYNDKAAKEEEAEDDDDGMDGFQTDDEDDDGEGSDKEMGVDTEDGDEADSIRLQKLAEQVDFYVLLTLIFALQASDPLRFQNLTQTLDFHYQALANGVAQHAEQRRVEIEKERMEKAAATVAS</sequence>
<dbReference type="EMBL" id="PKMF04000665">
    <property type="protein sequence ID" value="KAK7822496.1"/>
    <property type="molecule type" value="Genomic_DNA"/>
</dbReference>
<dbReference type="GO" id="GO:0005635">
    <property type="term" value="C:nuclear envelope"/>
    <property type="evidence" value="ECO:0007669"/>
    <property type="project" value="TreeGrafter"/>
</dbReference>
<organism evidence="5 6">
    <name type="scientific">Quercus suber</name>
    <name type="common">Cork oak</name>
    <dbReference type="NCBI Taxonomy" id="58331"/>
    <lineage>
        <taxon>Eukaryota</taxon>
        <taxon>Viridiplantae</taxon>
        <taxon>Streptophyta</taxon>
        <taxon>Embryophyta</taxon>
        <taxon>Tracheophyta</taxon>
        <taxon>Spermatophyta</taxon>
        <taxon>Magnoliopsida</taxon>
        <taxon>eudicotyledons</taxon>
        <taxon>Gunneridae</taxon>
        <taxon>Pentapetalae</taxon>
        <taxon>rosids</taxon>
        <taxon>fabids</taxon>
        <taxon>Fagales</taxon>
        <taxon>Fagaceae</taxon>
        <taxon>Quercus</taxon>
    </lineage>
</organism>
<accession>A0AAW0J7I1</accession>